<dbReference type="EMBL" id="JAKLTY010000052">
    <property type="protein sequence ID" value="MCG2632893.1"/>
    <property type="molecule type" value="Genomic_DNA"/>
</dbReference>
<keyword evidence="1" id="KW-1133">Transmembrane helix</keyword>
<gene>
    <name evidence="3" type="ORF">L6637_39820</name>
    <name evidence="2" type="ORF">L6654_40625</name>
</gene>
<protein>
    <submittedName>
        <fullName evidence="2">Uncharacterized protein</fullName>
    </submittedName>
</protein>
<evidence type="ECO:0000256" key="1">
    <source>
        <dbReference type="SAM" id="Phobius"/>
    </source>
</evidence>
<keyword evidence="1" id="KW-0812">Transmembrane</keyword>
<dbReference type="EMBL" id="JAKLUA010000032">
    <property type="protein sequence ID" value="MCG2673065.1"/>
    <property type="molecule type" value="Genomic_DNA"/>
</dbReference>
<evidence type="ECO:0000313" key="4">
    <source>
        <dbReference type="Proteomes" id="UP001139012"/>
    </source>
</evidence>
<dbReference type="Proteomes" id="UP001139054">
    <property type="component" value="Unassembled WGS sequence"/>
</dbReference>
<keyword evidence="1" id="KW-0472">Membrane</keyword>
<keyword evidence="4" id="KW-1185">Reference proteome</keyword>
<accession>A0A9X1UFC8</accession>
<sequence length="59" mass="6629">MSDLTADQASEPRERPGLFDLVFPACFGVAAILFTALWFAAIGWVAWQPLHILLAWYFS</sequence>
<comment type="caution">
    <text evidence="2">The sequence shown here is derived from an EMBL/GenBank/DDBJ whole genome shotgun (WGS) entry which is preliminary data.</text>
</comment>
<organism evidence="2 5">
    <name type="scientific">Bradyrhizobium zhengyangense</name>
    <dbReference type="NCBI Taxonomy" id="2911009"/>
    <lineage>
        <taxon>Bacteria</taxon>
        <taxon>Pseudomonadati</taxon>
        <taxon>Pseudomonadota</taxon>
        <taxon>Alphaproteobacteria</taxon>
        <taxon>Hyphomicrobiales</taxon>
        <taxon>Nitrobacteraceae</taxon>
        <taxon>Bradyrhizobium</taxon>
    </lineage>
</organism>
<dbReference type="Proteomes" id="UP001139012">
    <property type="component" value="Unassembled WGS sequence"/>
</dbReference>
<proteinExistence type="predicted"/>
<feature type="transmembrane region" description="Helical" evidence="1">
    <location>
        <begin position="21"/>
        <end position="47"/>
    </location>
</feature>
<dbReference type="AlphaFoldDB" id="A0A9X1UFC8"/>
<reference evidence="2" key="1">
    <citation type="submission" date="2022-01" db="EMBL/GenBank/DDBJ databases">
        <title>Genome sequnece data of strain Bradyrhizobium sp. nov.</title>
        <authorList>
            <person name="Zhang J."/>
        </authorList>
    </citation>
    <scope>NUCLEOTIDE SEQUENCE</scope>
    <source>
        <strain evidence="3">WYCCWR 12774</strain>
        <strain evidence="2">WYCCWR 13023</strain>
    </source>
</reference>
<evidence type="ECO:0000313" key="2">
    <source>
        <dbReference type="EMBL" id="MCG2632893.1"/>
    </source>
</evidence>
<evidence type="ECO:0000313" key="5">
    <source>
        <dbReference type="Proteomes" id="UP001139054"/>
    </source>
</evidence>
<name>A0A9X1UFC8_9BRAD</name>
<dbReference type="RefSeq" id="WP_237874147.1">
    <property type="nucleotide sequence ID" value="NZ_JAKLTY010000052.1"/>
</dbReference>
<evidence type="ECO:0000313" key="3">
    <source>
        <dbReference type="EMBL" id="MCG2673065.1"/>
    </source>
</evidence>